<dbReference type="CDD" id="cd16922">
    <property type="entry name" value="HATPase_EvgS-ArcB-TorS-like"/>
    <property type="match status" value="1"/>
</dbReference>
<dbReference type="PRINTS" id="PR00344">
    <property type="entry name" value="BCTRLSENSOR"/>
</dbReference>
<evidence type="ECO:0000313" key="7">
    <source>
        <dbReference type="EMBL" id="MCY1014139.1"/>
    </source>
</evidence>
<dbReference type="SMART" id="SM00387">
    <property type="entry name" value="HATPase_c"/>
    <property type="match status" value="1"/>
</dbReference>
<dbReference type="GO" id="GO:0009927">
    <property type="term" value="F:histidine phosphotransfer kinase activity"/>
    <property type="evidence" value="ECO:0007669"/>
    <property type="project" value="TreeGrafter"/>
</dbReference>
<evidence type="ECO:0000256" key="1">
    <source>
        <dbReference type="ARBA" id="ARBA00000085"/>
    </source>
</evidence>
<proteinExistence type="predicted"/>
<dbReference type="GO" id="GO:0005524">
    <property type="term" value="F:ATP binding"/>
    <property type="evidence" value="ECO:0007669"/>
    <property type="project" value="UniProtKB-KW"/>
</dbReference>
<dbReference type="InterPro" id="IPR003594">
    <property type="entry name" value="HATPase_dom"/>
</dbReference>
<dbReference type="Proteomes" id="UP001150924">
    <property type="component" value="Unassembled WGS sequence"/>
</dbReference>
<dbReference type="Pfam" id="PF02518">
    <property type="entry name" value="HATPase_c"/>
    <property type="match status" value="1"/>
</dbReference>
<dbReference type="EC" id="2.7.13.3" evidence="2"/>
<accession>A0A9X3F499</accession>
<comment type="catalytic activity">
    <reaction evidence="1">
        <text>ATP + protein L-histidine = ADP + protein N-phospho-L-histidine.</text>
        <dbReference type="EC" id="2.7.13.3"/>
    </reaction>
</comment>
<dbReference type="InterPro" id="IPR005467">
    <property type="entry name" value="His_kinase_dom"/>
</dbReference>
<dbReference type="EMBL" id="JAPNKE010000002">
    <property type="protein sequence ID" value="MCY1014139.1"/>
    <property type="molecule type" value="Genomic_DNA"/>
</dbReference>
<protein>
    <recommendedName>
        <fullName evidence="2">histidine kinase</fullName>
        <ecNumber evidence="2">2.7.13.3</ecNumber>
    </recommendedName>
</protein>
<name>A0A9X3F499_9BACT</name>
<organism evidence="7 8">
    <name type="scientific">Nannocystis pusilla</name>
    <dbReference type="NCBI Taxonomy" id="889268"/>
    <lineage>
        <taxon>Bacteria</taxon>
        <taxon>Pseudomonadati</taxon>
        <taxon>Myxococcota</taxon>
        <taxon>Polyangia</taxon>
        <taxon>Nannocystales</taxon>
        <taxon>Nannocystaceae</taxon>
        <taxon>Nannocystis</taxon>
    </lineage>
</organism>
<sequence length="241" mass="25365">MLIFRVRDTGIGIPADRLHRLFHAFSQVDSSTTRRFGGTGLGLAICRRLSEAMGGSIDVVSEPGRGSEFCARLPLPGLRPPPRSRRASSPSPPGCGCAAPASARPCASCCGRRRRGPRGRGPTGGRVVRFVDADGGPEQPAVVAVDPWLRDDADGALAARCAGPRSGPLAHASVSRRRPASTARAAPTSACAPNGGGDPRRRGQRLQSDRRHAPARPPRLRPRGRGAAPRRSRRPPAPPTT</sequence>
<evidence type="ECO:0000256" key="4">
    <source>
        <dbReference type="ARBA" id="ARBA00022777"/>
    </source>
</evidence>
<dbReference type="SUPFAM" id="SSF55874">
    <property type="entry name" value="ATPase domain of HSP90 chaperone/DNA topoisomerase II/histidine kinase"/>
    <property type="match status" value="1"/>
</dbReference>
<keyword evidence="7" id="KW-0067">ATP-binding</keyword>
<dbReference type="RefSeq" id="WP_267778387.1">
    <property type="nucleotide sequence ID" value="NZ_JAPNKE010000002.1"/>
</dbReference>
<comment type="caution">
    <text evidence="7">The sequence shown here is derived from an EMBL/GenBank/DDBJ whole genome shotgun (WGS) entry which is preliminary data.</text>
</comment>
<feature type="compositionally biased region" description="Low complexity" evidence="5">
    <location>
        <begin position="180"/>
        <end position="193"/>
    </location>
</feature>
<evidence type="ECO:0000256" key="3">
    <source>
        <dbReference type="ARBA" id="ARBA00022679"/>
    </source>
</evidence>
<evidence type="ECO:0000313" key="8">
    <source>
        <dbReference type="Proteomes" id="UP001150924"/>
    </source>
</evidence>
<evidence type="ECO:0000259" key="6">
    <source>
        <dbReference type="PROSITE" id="PS50109"/>
    </source>
</evidence>
<dbReference type="InterPro" id="IPR036890">
    <property type="entry name" value="HATPase_C_sf"/>
</dbReference>
<dbReference type="PANTHER" id="PTHR43047:SF72">
    <property type="entry name" value="OSMOSENSING HISTIDINE PROTEIN KINASE SLN1"/>
    <property type="match status" value="1"/>
</dbReference>
<dbReference type="PROSITE" id="PS50109">
    <property type="entry name" value="HIS_KIN"/>
    <property type="match status" value="1"/>
</dbReference>
<dbReference type="InterPro" id="IPR004358">
    <property type="entry name" value="Sig_transdc_His_kin-like_C"/>
</dbReference>
<reference evidence="7" key="1">
    <citation type="submission" date="2022-11" db="EMBL/GenBank/DDBJ databases">
        <title>Minimal conservation of predation-associated metabolite biosynthetic gene clusters underscores biosynthetic potential of Myxococcota including descriptions for ten novel species: Archangium lansinium sp. nov., Myxococcus landrumus sp. nov., Nannocystis bai.</title>
        <authorList>
            <person name="Ahearne A."/>
            <person name="Stevens C."/>
            <person name="Phillips K."/>
        </authorList>
    </citation>
    <scope>NUCLEOTIDE SEQUENCE</scope>
    <source>
        <strain evidence="7">Na p29</strain>
    </source>
</reference>
<dbReference type="AlphaFoldDB" id="A0A9X3F499"/>
<feature type="compositionally biased region" description="Low complexity" evidence="5">
    <location>
        <begin position="94"/>
        <end position="106"/>
    </location>
</feature>
<keyword evidence="8" id="KW-1185">Reference proteome</keyword>
<dbReference type="GO" id="GO:0005886">
    <property type="term" value="C:plasma membrane"/>
    <property type="evidence" value="ECO:0007669"/>
    <property type="project" value="TreeGrafter"/>
</dbReference>
<feature type="compositionally biased region" description="Basic residues" evidence="5">
    <location>
        <begin position="218"/>
        <end position="234"/>
    </location>
</feature>
<keyword evidence="3" id="KW-0808">Transferase</keyword>
<evidence type="ECO:0000256" key="2">
    <source>
        <dbReference type="ARBA" id="ARBA00012438"/>
    </source>
</evidence>
<feature type="region of interest" description="Disordered" evidence="5">
    <location>
        <begin position="160"/>
        <end position="241"/>
    </location>
</feature>
<feature type="domain" description="Histidine kinase" evidence="6">
    <location>
        <begin position="1"/>
        <end position="77"/>
    </location>
</feature>
<feature type="region of interest" description="Disordered" evidence="5">
    <location>
        <begin position="73"/>
        <end position="139"/>
    </location>
</feature>
<dbReference type="PANTHER" id="PTHR43047">
    <property type="entry name" value="TWO-COMPONENT HISTIDINE PROTEIN KINASE"/>
    <property type="match status" value="1"/>
</dbReference>
<gene>
    <name evidence="7" type="ORF">OV079_53230</name>
</gene>
<keyword evidence="7" id="KW-0547">Nucleotide-binding</keyword>
<evidence type="ECO:0000256" key="5">
    <source>
        <dbReference type="SAM" id="MobiDB-lite"/>
    </source>
</evidence>
<keyword evidence="4" id="KW-0418">Kinase</keyword>
<dbReference type="GO" id="GO:0000155">
    <property type="term" value="F:phosphorelay sensor kinase activity"/>
    <property type="evidence" value="ECO:0007669"/>
    <property type="project" value="TreeGrafter"/>
</dbReference>
<dbReference type="Gene3D" id="3.30.565.10">
    <property type="entry name" value="Histidine kinase-like ATPase, C-terminal domain"/>
    <property type="match status" value="1"/>
</dbReference>